<evidence type="ECO:0000313" key="1">
    <source>
        <dbReference type="EMBL" id="CAD8060838.1"/>
    </source>
</evidence>
<organism evidence="1 2">
    <name type="scientific">Paramecium primaurelia</name>
    <dbReference type="NCBI Taxonomy" id="5886"/>
    <lineage>
        <taxon>Eukaryota</taxon>
        <taxon>Sar</taxon>
        <taxon>Alveolata</taxon>
        <taxon>Ciliophora</taxon>
        <taxon>Intramacronucleata</taxon>
        <taxon>Oligohymenophorea</taxon>
        <taxon>Peniculida</taxon>
        <taxon>Parameciidae</taxon>
        <taxon>Paramecium</taxon>
    </lineage>
</organism>
<proteinExistence type="predicted"/>
<reference evidence="1" key="1">
    <citation type="submission" date="2021-01" db="EMBL/GenBank/DDBJ databases">
        <authorList>
            <consortium name="Genoscope - CEA"/>
            <person name="William W."/>
        </authorList>
    </citation>
    <scope>NUCLEOTIDE SEQUENCE</scope>
</reference>
<evidence type="ECO:0000313" key="2">
    <source>
        <dbReference type="Proteomes" id="UP000688137"/>
    </source>
</evidence>
<keyword evidence="2" id="KW-1185">Reference proteome</keyword>
<dbReference type="Proteomes" id="UP000688137">
    <property type="component" value="Unassembled WGS sequence"/>
</dbReference>
<name>A0A8S1KZS6_PARPR</name>
<dbReference type="EMBL" id="CAJJDM010000030">
    <property type="protein sequence ID" value="CAD8060838.1"/>
    <property type="molecule type" value="Genomic_DNA"/>
</dbReference>
<dbReference type="AlphaFoldDB" id="A0A8S1KZS6"/>
<accession>A0A8S1KZS6</accession>
<sequence>MVKIRQLILKTIFLLKIFSILLRDGILRIKPRGSLVNRSNEMRITTEVNFQQSSSSLN</sequence>
<comment type="caution">
    <text evidence="1">The sequence shown here is derived from an EMBL/GenBank/DDBJ whole genome shotgun (WGS) entry which is preliminary data.</text>
</comment>
<protein>
    <submittedName>
        <fullName evidence="1">Uncharacterized protein</fullName>
    </submittedName>
</protein>
<gene>
    <name evidence="1" type="ORF">PPRIM_AZ9-3.1.T0310004</name>
</gene>